<keyword evidence="3" id="KW-0663">Pyridoxal phosphate</keyword>
<name>A0ABC8R7Q5_9AQUA</name>
<protein>
    <recommendedName>
        <fullName evidence="7">Tryptophan synthase beta chain-like PALP domain-containing protein</fullName>
    </recommendedName>
</protein>
<reference evidence="4 6" key="1">
    <citation type="submission" date="2024-02" db="EMBL/GenBank/DDBJ databases">
        <authorList>
            <person name="Vignale AGUSTIN F."/>
            <person name="Sosa J E."/>
            <person name="Modenutti C."/>
        </authorList>
    </citation>
    <scope>NUCLEOTIDE SEQUENCE [LARGE SCALE GENOMIC DNA]</scope>
</reference>
<dbReference type="Proteomes" id="UP001642360">
    <property type="component" value="Unassembled WGS sequence"/>
</dbReference>
<dbReference type="PANTHER" id="PTHR43780:SF2">
    <property type="entry name" value="1-AMINOCYCLOPROPANE-1-CARBOXYLATE DEAMINASE-RELATED"/>
    <property type="match status" value="1"/>
</dbReference>
<evidence type="ECO:0000313" key="5">
    <source>
        <dbReference type="EMBL" id="CAK9186315.1"/>
    </source>
</evidence>
<dbReference type="PANTHER" id="PTHR43780">
    <property type="entry name" value="1-AMINOCYCLOPROPANE-1-CARBOXYLATE DEAMINASE-RELATED"/>
    <property type="match status" value="1"/>
</dbReference>
<accession>A0ABC8R7Q5</accession>
<dbReference type="EMBL" id="CAUOFW020009525">
    <property type="protein sequence ID" value="CAK9186315.1"/>
    <property type="molecule type" value="Genomic_DNA"/>
</dbReference>
<evidence type="ECO:0000256" key="1">
    <source>
        <dbReference type="ARBA" id="ARBA00001933"/>
    </source>
</evidence>
<dbReference type="AlphaFoldDB" id="A0ABC8R7Q5"/>
<dbReference type="InterPro" id="IPR027278">
    <property type="entry name" value="ACCD_DCysDesulf"/>
</dbReference>
<comment type="caution">
    <text evidence="4">The sequence shown here is derived from an EMBL/GenBank/DDBJ whole genome shotgun (WGS) entry which is preliminary data.</text>
</comment>
<keyword evidence="6" id="KW-1185">Reference proteome</keyword>
<comment type="cofactor">
    <cofactor evidence="1">
        <name>pyridoxal 5'-phosphate</name>
        <dbReference type="ChEBI" id="CHEBI:597326"/>
    </cofactor>
</comment>
<organism evidence="4 6">
    <name type="scientific">Ilex paraguariensis</name>
    <name type="common">yerba mate</name>
    <dbReference type="NCBI Taxonomy" id="185542"/>
    <lineage>
        <taxon>Eukaryota</taxon>
        <taxon>Viridiplantae</taxon>
        <taxon>Streptophyta</taxon>
        <taxon>Embryophyta</taxon>
        <taxon>Tracheophyta</taxon>
        <taxon>Spermatophyta</taxon>
        <taxon>Magnoliopsida</taxon>
        <taxon>eudicotyledons</taxon>
        <taxon>Gunneridae</taxon>
        <taxon>Pentapetalae</taxon>
        <taxon>asterids</taxon>
        <taxon>campanulids</taxon>
        <taxon>Aquifoliales</taxon>
        <taxon>Aquifoliaceae</taxon>
        <taxon>Ilex</taxon>
    </lineage>
</organism>
<proteinExistence type="inferred from homology"/>
<evidence type="ECO:0000313" key="4">
    <source>
        <dbReference type="EMBL" id="CAK9140755.1"/>
    </source>
</evidence>
<dbReference type="FunFam" id="3.40.50.1100:FF:000037">
    <property type="entry name" value="Bifunctional D-cysteine desulfhydrase/1-aminocyclopropane-1-carboxylate deaminase, mitochondrial"/>
    <property type="match status" value="1"/>
</dbReference>
<comment type="similarity">
    <text evidence="2">Belongs to the ACC deaminase/D-cysteine desulfhydrase family.</text>
</comment>
<dbReference type="Gene3D" id="3.40.50.1100">
    <property type="match status" value="1"/>
</dbReference>
<evidence type="ECO:0000256" key="2">
    <source>
        <dbReference type="ARBA" id="ARBA00008639"/>
    </source>
</evidence>
<dbReference type="GO" id="GO:0016829">
    <property type="term" value="F:lyase activity"/>
    <property type="evidence" value="ECO:0007669"/>
    <property type="project" value="UniProtKB-ARBA"/>
</dbReference>
<gene>
    <name evidence="5" type="ORF">ILEXP_LOCUS56797</name>
    <name evidence="4" type="ORF">ILEXP_LOCUS8268</name>
</gene>
<evidence type="ECO:0000313" key="6">
    <source>
        <dbReference type="Proteomes" id="UP001642360"/>
    </source>
</evidence>
<evidence type="ECO:0000256" key="3">
    <source>
        <dbReference type="ARBA" id="ARBA00022898"/>
    </source>
</evidence>
<dbReference type="InterPro" id="IPR036052">
    <property type="entry name" value="TrpB-like_PALP_sf"/>
</dbReference>
<dbReference type="SUPFAM" id="SSF53686">
    <property type="entry name" value="Tryptophan synthase beta subunit-like PLP-dependent enzymes"/>
    <property type="match status" value="1"/>
</dbReference>
<sequence>MESPREQPNFDFLTKKPYEPPSWASHLNPVPSHIFSLGHVRNFTYFSVSLSLVVLRLPHSNSQIEPSQFAEEHSSLVEDINVIQRDDLSGMQMSGNKARKLEFLLADAIAQGADCIVTMGGIQSNHCRATAVAAKYLNLDSYLILFTSKALADKDPALTGNLLVERLLGAHVDLVSIEEYAKFGSLVSPLFHNISSIMH</sequence>
<evidence type="ECO:0008006" key="7">
    <source>
        <dbReference type="Google" id="ProtNLM"/>
    </source>
</evidence>
<dbReference type="EMBL" id="CAUOFW020001070">
    <property type="protein sequence ID" value="CAK9140755.1"/>
    <property type="molecule type" value="Genomic_DNA"/>
</dbReference>